<proteinExistence type="predicted"/>
<evidence type="ECO:0000313" key="1">
    <source>
        <dbReference type="EMBL" id="JAD18967.1"/>
    </source>
</evidence>
<dbReference type="AlphaFoldDB" id="A0A0A8Y4N7"/>
<sequence length="45" mass="4889">MVAHQFLDTHMDRATDLTGSLRIMSATRSSLRLAISPSSAKLTSL</sequence>
<reference evidence="1" key="2">
    <citation type="journal article" date="2015" name="Data Brief">
        <title>Shoot transcriptome of the giant reed, Arundo donax.</title>
        <authorList>
            <person name="Barrero R.A."/>
            <person name="Guerrero F.D."/>
            <person name="Moolhuijzen P."/>
            <person name="Goolsby J.A."/>
            <person name="Tidwell J."/>
            <person name="Bellgard S.E."/>
            <person name="Bellgard M.I."/>
        </authorList>
    </citation>
    <scope>NUCLEOTIDE SEQUENCE</scope>
    <source>
        <tissue evidence="1">Shoot tissue taken approximately 20 cm above the soil surface</tissue>
    </source>
</reference>
<dbReference type="EMBL" id="GBRH01278928">
    <property type="protein sequence ID" value="JAD18967.1"/>
    <property type="molecule type" value="Transcribed_RNA"/>
</dbReference>
<name>A0A0A8Y4N7_ARUDO</name>
<organism evidence="1">
    <name type="scientific">Arundo donax</name>
    <name type="common">Giant reed</name>
    <name type="synonym">Donax arundinaceus</name>
    <dbReference type="NCBI Taxonomy" id="35708"/>
    <lineage>
        <taxon>Eukaryota</taxon>
        <taxon>Viridiplantae</taxon>
        <taxon>Streptophyta</taxon>
        <taxon>Embryophyta</taxon>
        <taxon>Tracheophyta</taxon>
        <taxon>Spermatophyta</taxon>
        <taxon>Magnoliopsida</taxon>
        <taxon>Liliopsida</taxon>
        <taxon>Poales</taxon>
        <taxon>Poaceae</taxon>
        <taxon>PACMAD clade</taxon>
        <taxon>Arundinoideae</taxon>
        <taxon>Arundineae</taxon>
        <taxon>Arundo</taxon>
    </lineage>
</organism>
<protein>
    <submittedName>
        <fullName evidence="1">Uncharacterized protein</fullName>
    </submittedName>
</protein>
<accession>A0A0A8Y4N7</accession>
<reference evidence="1" key="1">
    <citation type="submission" date="2014-09" db="EMBL/GenBank/DDBJ databases">
        <authorList>
            <person name="Magalhaes I.L.F."/>
            <person name="Oliveira U."/>
            <person name="Santos F.R."/>
            <person name="Vidigal T.H.D.A."/>
            <person name="Brescovit A.D."/>
            <person name="Santos A.J."/>
        </authorList>
    </citation>
    <scope>NUCLEOTIDE SEQUENCE</scope>
    <source>
        <tissue evidence="1">Shoot tissue taken approximately 20 cm above the soil surface</tissue>
    </source>
</reference>